<dbReference type="SUPFAM" id="SSF53335">
    <property type="entry name" value="S-adenosyl-L-methionine-dependent methyltransferases"/>
    <property type="match status" value="1"/>
</dbReference>
<protein>
    <submittedName>
        <fullName evidence="1">Class I SAM-dependent methyltransferase</fullName>
    </submittedName>
</protein>
<reference evidence="2" key="1">
    <citation type="journal article" date="2019" name="Int. J. Syst. Evol. Microbiol.">
        <title>The Global Catalogue of Microorganisms (GCM) 10K type strain sequencing project: providing services to taxonomists for standard genome sequencing and annotation.</title>
        <authorList>
            <consortium name="The Broad Institute Genomics Platform"/>
            <consortium name="The Broad Institute Genome Sequencing Center for Infectious Disease"/>
            <person name="Wu L."/>
            <person name="Ma J."/>
        </authorList>
    </citation>
    <scope>NUCLEOTIDE SEQUENCE [LARGE SCALE GENOMIC DNA]</scope>
    <source>
        <strain evidence="2">JCM 17728</strain>
    </source>
</reference>
<dbReference type="Proteomes" id="UP001501011">
    <property type="component" value="Unassembled WGS sequence"/>
</dbReference>
<keyword evidence="2" id="KW-1185">Reference proteome</keyword>
<dbReference type="RefSeq" id="WP_345292759.1">
    <property type="nucleotide sequence ID" value="NZ_BAABFV010000002.1"/>
</dbReference>
<comment type="caution">
    <text evidence="1">The sequence shown here is derived from an EMBL/GenBank/DDBJ whole genome shotgun (WGS) entry which is preliminary data.</text>
</comment>
<evidence type="ECO:0000313" key="2">
    <source>
        <dbReference type="Proteomes" id="UP001501011"/>
    </source>
</evidence>
<accession>A0ABP8IM11</accession>
<dbReference type="EMBL" id="BAABFV010000002">
    <property type="protein sequence ID" value="GAA4362411.1"/>
    <property type="molecule type" value="Genomic_DNA"/>
</dbReference>
<keyword evidence="1" id="KW-0808">Transferase</keyword>
<organism evidence="1 2">
    <name type="scientific">Kangiella marina</name>
    <dbReference type="NCBI Taxonomy" id="1079178"/>
    <lineage>
        <taxon>Bacteria</taxon>
        <taxon>Pseudomonadati</taxon>
        <taxon>Pseudomonadota</taxon>
        <taxon>Gammaproteobacteria</taxon>
        <taxon>Kangiellales</taxon>
        <taxon>Kangiellaceae</taxon>
        <taxon>Kangiella</taxon>
    </lineage>
</organism>
<dbReference type="Gene3D" id="3.40.50.150">
    <property type="entry name" value="Vaccinia Virus protein VP39"/>
    <property type="match status" value="1"/>
</dbReference>
<keyword evidence="1" id="KW-0489">Methyltransferase</keyword>
<dbReference type="GO" id="GO:0008168">
    <property type="term" value="F:methyltransferase activity"/>
    <property type="evidence" value="ECO:0007669"/>
    <property type="project" value="UniProtKB-KW"/>
</dbReference>
<dbReference type="Pfam" id="PF13489">
    <property type="entry name" value="Methyltransf_23"/>
    <property type="match status" value="1"/>
</dbReference>
<dbReference type="InterPro" id="IPR029063">
    <property type="entry name" value="SAM-dependent_MTases_sf"/>
</dbReference>
<evidence type="ECO:0000313" key="1">
    <source>
        <dbReference type="EMBL" id="GAA4362411.1"/>
    </source>
</evidence>
<dbReference type="GO" id="GO:0032259">
    <property type="term" value="P:methylation"/>
    <property type="evidence" value="ECO:0007669"/>
    <property type="project" value="UniProtKB-KW"/>
</dbReference>
<gene>
    <name evidence="1" type="ORF">GCM10023151_16560</name>
</gene>
<proteinExistence type="predicted"/>
<name>A0ABP8IM11_9GAMM</name>
<sequence>MTIACPLCLSSETKQYFEDKNRRYEICKRCDLIFVSPEFHLNQADEKKIYDLHQNSPDDEGYRRFLNKLLTPLTQKLPQAASGLDFGCGPGPAIQPLLESQGYTVSNYDLYYYQDNTALNQQYDFITCTEAIEHFSQPRKELELLDELLKIEGYLGIMTKRPLSVEAFANWHYKNDPTHISFFSEATFHWIGDWLNYTVEFPSNDTAILHKLATP</sequence>